<gene>
    <name evidence="1" type="ORF">EVAR_76799_1</name>
</gene>
<reference evidence="1 2" key="1">
    <citation type="journal article" date="2019" name="Commun. Biol.">
        <title>The bagworm genome reveals a unique fibroin gene that provides high tensile strength.</title>
        <authorList>
            <person name="Kono N."/>
            <person name="Nakamura H."/>
            <person name="Ohtoshi R."/>
            <person name="Tomita M."/>
            <person name="Numata K."/>
            <person name="Arakawa K."/>
        </authorList>
    </citation>
    <scope>NUCLEOTIDE SEQUENCE [LARGE SCALE GENOMIC DNA]</scope>
</reference>
<protein>
    <submittedName>
        <fullName evidence="1">Uncharacterized protein</fullName>
    </submittedName>
</protein>
<name>A0A4C1STC1_EUMVA</name>
<evidence type="ECO:0000313" key="1">
    <source>
        <dbReference type="EMBL" id="GBP05382.1"/>
    </source>
</evidence>
<dbReference type="Proteomes" id="UP000299102">
    <property type="component" value="Unassembled WGS sequence"/>
</dbReference>
<accession>A0A4C1STC1</accession>
<comment type="caution">
    <text evidence="1">The sequence shown here is derived from an EMBL/GenBank/DDBJ whole genome shotgun (WGS) entry which is preliminary data.</text>
</comment>
<keyword evidence="2" id="KW-1185">Reference proteome</keyword>
<organism evidence="1 2">
    <name type="scientific">Eumeta variegata</name>
    <name type="common">Bagworm moth</name>
    <name type="synonym">Eumeta japonica</name>
    <dbReference type="NCBI Taxonomy" id="151549"/>
    <lineage>
        <taxon>Eukaryota</taxon>
        <taxon>Metazoa</taxon>
        <taxon>Ecdysozoa</taxon>
        <taxon>Arthropoda</taxon>
        <taxon>Hexapoda</taxon>
        <taxon>Insecta</taxon>
        <taxon>Pterygota</taxon>
        <taxon>Neoptera</taxon>
        <taxon>Endopterygota</taxon>
        <taxon>Lepidoptera</taxon>
        <taxon>Glossata</taxon>
        <taxon>Ditrysia</taxon>
        <taxon>Tineoidea</taxon>
        <taxon>Psychidae</taxon>
        <taxon>Oiketicinae</taxon>
        <taxon>Eumeta</taxon>
    </lineage>
</organism>
<sequence length="111" mass="12754">MIRSKAKLFVYDEAFSNEMLTKAFTLRWRARVQDLFSHVEYALARHMAAFFALSSMRTSSGSFWDCQPPEPPLNCSQPLLRCVSRDESGIARVKLAHLRAAAKLTIAWLYR</sequence>
<dbReference type="AlphaFoldDB" id="A0A4C1STC1"/>
<proteinExistence type="predicted"/>
<evidence type="ECO:0000313" key="2">
    <source>
        <dbReference type="Proteomes" id="UP000299102"/>
    </source>
</evidence>
<dbReference type="EMBL" id="BGZK01000017">
    <property type="protein sequence ID" value="GBP05382.1"/>
    <property type="molecule type" value="Genomic_DNA"/>
</dbReference>